<dbReference type="SUPFAM" id="SSF51735">
    <property type="entry name" value="NAD(P)-binding Rossmann-fold domains"/>
    <property type="match status" value="1"/>
</dbReference>
<dbReference type="InterPro" id="IPR057326">
    <property type="entry name" value="KR_dom"/>
</dbReference>
<dbReference type="AlphaFoldDB" id="A0A839ZA51"/>
<dbReference type="Pfam" id="PF13561">
    <property type="entry name" value="adh_short_C2"/>
    <property type="match status" value="1"/>
</dbReference>
<dbReference type="PANTHER" id="PTHR43669">
    <property type="entry name" value="5-KETO-D-GLUCONATE 5-REDUCTASE"/>
    <property type="match status" value="1"/>
</dbReference>
<dbReference type="EC" id="1.1.1.100" evidence="4"/>
<dbReference type="EMBL" id="JACICD010000003">
    <property type="protein sequence ID" value="MBB3771597.1"/>
    <property type="molecule type" value="Genomic_DNA"/>
</dbReference>
<comment type="caution">
    <text evidence="4">The sequence shown here is derived from an EMBL/GenBank/DDBJ whole genome shotgun (WGS) entry which is preliminary data.</text>
</comment>
<sequence>MRVIATILIAGGATGIGRASLQAFRAQGDNVFLVDINREEAEAACVETGAGAAEVLIGDLTDPALPKAAIEAALEAFGSLDTVFVNAGLLRAAALTDWTLADWQASLAVNLTAPFLFAQAAAPALRGSPNPSLLFTSSTGALRGHAGMPAYHATKAGLVGLCRSLADELSPQGIRVNCLLPGWVDTPFNGPFWSHQPDKQLAERDLVAGIPLRRQGTAEELAATVLFLASPAAAYITGASLVVDGGYTAV</sequence>
<evidence type="ECO:0000256" key="2">
    <source>
        <dbReference type="ARBA" id="ARBA00023002"/>
    </source>
</evidence>
<organism evidence="4 5">
    <name type="scientific">Ancylobacter tetraedralis</name>
    <dbReference type="NCBI Taxonomy" id="217068"/>
    <lineage>
        <taxon>Bacteria</taxon>
        <taxon>Pseudomonadati</taxon>
        <taxon>Pseudomonadota</taxon>
        <taxon>Alphaproteobacteria</taxon>
        <taxon>Hyphomicrobiales</taxon>
        <taxon>Xanthobacteraceae</taxon>
        <taxon>Ancylobacter</taxon>
    </lineage>
</organism>
<feature type="domain" description="Ketoreductase" evidence="3">
    <location>
        <begin position="5"/>
        <end position="186"/>
    </location>
</feature>
<accession>A0A839ZA51</accession>
<reference evidence="4 5" key="1">
    <citation type="submission" date="2020-08" db="EMBL/GenBank/DDBJ databases">
        <title>Genomic Encyclopedia of Type Strains, Phase IV (KMG-IV): sequencing the most valuable type-strain genomes for metagenomic binning, comparative biology and taxonomic classification.</title>
        <authorList>
            <person name="Goeker M."/>
        </authorList>
    </citation>
    <scope>NUCLEOTIDE SEQUENCE [LARGE SCALE GENOMIC DNA]</scope>
    <source>
        <strain evidence="4 5">DSM 5895</strain>
    </source>
</reference>
<gene>
    <name evidence="4" type="ORF">FHS55_002196</name>
</gene>
<dbReference type="InterPro" id="IPR036291">
    <property type="entry name" value="NAD(P)-bd_dom_sf"/>
</dbReference>
<dbReference type="RefSeq" id="WP_210286920.1">
    <property type="nucleotide sequence ID" value="NZ_JACICD010000003.1"/>
</dbReference>
<comment type="similarity">
    <text evidence="1">Belongs to the short-chain dehydrogenases/reductases (SDR) family.</text>
</comment>
<evidence type="ECO:0000256" key="1">
    <source>
        <dbReference type="ARBA" id="ARBA00006484"/>
    </source>
</evidence>
<dbReference type="InterPro" id="IPR002347">
    <property type="entry name" value="SDR_fam"/>
</dbReference>
<dbReference type="PANTHER" id="PTHR43669:SF3">
    <property type="entry name" value="ALCOHOL DEHYDROGENASE, PUTATIVE (AFU_ORTHOLOGUE AFUA_3G03445)-RELATED"/>
    <property type="match status" value="1"/>
</dbReference>
<dbReference type="GO" id="GO:0004316">
    <property type="term" value="F:3-oxoacyl-[acyl-carrier-protein] reductase (NADPH) activity"/>
    <property type="evidence" value="ECO:0007669"/>
    <property type="project" value="UniProtKB-EC"/>
</dbReference>
<dbReference type="Gene3D" id="3.40.50.720">
    <property type="entry name" value="NAD(P)-binding Rossmann-like Domain"/>
    <property type="match status" value="1"/>
</dbReference>
<keyword evidence="2 4" id="KW-0560">Oxidoreductase</keyword>
<dbReference type="FunFam" id="3.40.50.720:FF:000084">
    <property type="entry name" value="Short-chain dehydrogenase reductase"/>
    <property type="match status" value="1"/>
</dbReference>
<keyword evidence="5" id="KW-1185">Reference proteome</keyword>
<evidence type="ECO:0000313" key="5">
    <source>
        <dbReference type="Proteomes" id="UP000533469"/>
    </source>
</evidence>
<dbReference type="PRINTS" id="PR00081">
    <property type="entry name" value="GDHRDH"/>
</dbReference>
<dbReference type="CDD" id="cd05233">
    <property type="entry name" value="SDR_c"/>
    <property type="match status" value="1"/>
</dbReference>
<protein>
    <submittedName>
        <fullName evidence="4">3-oxoacyl-[acyl-carrier protein] reductase</fullName>
        <ecNumber evidence="4">1.1.1.100</ecNumber>
    </submittedName>
</protein>
<dbReference type="Proteomes" id="UP000533469">
    <property type="component" value="Unassembled WGS sequence"/>
</dbReference>
<dbReference type="SMART" id="SM00822">
    <property type="entry name" value="PKS_KR"/>
    <property type="match status" value="1"/>
</dbReference>
<evidence type="ECO:0000313" key="4">
    <source>
        <dbReference type="EMBL" id="MBB3771597.1"/>
    </source>
</evidence>
<name>A0A839ZA51_9HYPH</name>
<proteinExistence type="inferred from homology"/>
<evidence type="ECO:0000259" key="3">
    <source>
        <dbReference type="SMART" id="SM00822"/>
    </source>
</evidence>